<accession>A0A482YE29</accession>
<protein>
    <submittedName>
        <fullName evidence="3">Fe-S cluster biogenesis protein NfuA</fullName>
    </submittedName>
</protein>
<dbReference type="Proteomes" id="UP000291097">
    <property type="component" value="Unassembled WGS sequence"/>
</dbReference>
<organism evidence="3 4">
    <name type="scientific">Natrinema hispanicum</name>
    <dbReference type="NCBI Taxonomy" id="392421"/>
    <lineage>
        <taxon>Archaea</taxon>
        <taxon>Methanobacteriati</taxon>
        <taxon>Methanobacteriota</taxon>
        <taxon>Stenosarchaea group</taxon>
        <taxon>Halobacteria</taxon>
        <taxon>Halobacteriales</taxon>
        <taxon>Natrialbaceae</taxon>
        <taxon>Natrinema</taxon>
    </lineage>
</organism>
<feature type="domain" description="NIF system FeS cluster assembly NifU C-terminal" evidence="2">
    <location>
        <begin position="40"/>
        <end position="96"/>
    </location>
</feature>
<proteinExistence type="predicted"/>
<reference evidence="3 4" key="1">
    <citation type="submission" date="2019-02" db="EMBL/GenBank/DDBJ databases">
        <title>Genomic Encyclopedia of Archaeal and Bacterial Type Strains, Phase II (KMG-II): from individual species to whole genera.</title>
        <authorList>
            <person name="Goeker M."/>
        </authorList>
    </citation>
    <scope>NUCLEOTIDE SEQUENCE [LARGE SCALE GENOMIC DNA]</scope>
    <source>
        <strain evidence="3 4">DSM 18328</strain>
    </source>
</reference>
<dbReference type="InterPro" id="IPR034904">
    <property type="entry name" value="FSCA_dom_sf"/>
</dbReference>
<sequence length="135" mass="14320">MEDGRFRGADTQVGFMSTETQNDGDDLEERVTNFLRRNFPQIQMHGGSAAIQDLDRENGEVSIALGGACSGCGISPMTIQAIKSRMVKEIPEIEKVNATTGMDGGDDMGGGMSPSFPGETVDDDGEADEGPEAPF</sequence>
<evidence type="ECO:0000313" key="4">
    <source>
        <dbReference type="Proteomes" id="UP000291097"/>
    </source>
</evidence>
<dbReference type="GO" id="GO:0051536">
    <property type="term" value="F:iron-sulfur cluster binding"/>
    <property type="evidence" value="ECO:0007669"/>
    <property type="project" value="InterPro"/>
</dbReference>
<comment type="caution">
    <text evidence="3">The sequence shown here is derived from an EMBL/GenBank/DDBJ whole genome shotgun (WGS) entry which is preliminary data.</text>
</comment>
<dbReference type="SUPFAM" id="SSF117916">
    <property type="entry name" value="Fe-S cluster assembly (FSCA) domain-like"/>
    <property type="match status" value="1"/>
</dbReference>
<dbReference type="InterPro" id="IPR001075">
    <property type="entry name" value="NIF_FeS_clus_asmbl_NifU_C"/>
</dbReference>
<feature type="compositionally biased region" description="Acidic residues" evidence="1">
    <location>
        <begin position="120"/>
        <end position="135"/>
    </location>
</feature>
<dbReference type="GO" id="GO:0016226">
    <property type="term" value="P:iron-sulfur cluster assembly"/>
    <property type="evidence" value="ECO:0007669"/>
    <property type="project" value="InterPro"/>
</dbReference>
<evidence type="ECO:0000313" key="3">
    <source>
        <dbReference type="EMBL" id="RZV12075.1"/>
    </source>
</evidence>
<dbReference type="Pfam" id="PF01106">
    <property type="entry name" value="NifU"/>
    <property type="match status" value="1"/>
</dbReference>
<feature type="region of interest" description="Disordered" evidence="1">
    <location>
        <begin position="98"/>
        <end position="135"/>
    </location>
</feature>
<dbReference type="Gene3D" id="3.30.300.130">
    <property type="entry name" value="Fe-S cluster assembly (FSCA)"/>
    <property type="match status" value="1"/>
</dbReference>
<dbReference type="AlphaFoldDB" id="A0A482YE29"/>
<gene>
    <name evidence="3" type="ORF">BDK88_0965</name>
</gene>
<dbReference type="EMBL" id="SHMP01000003">
    <property type="protein sequence ID" value="RZV12075.1"/>
    <property type="molecule type" value="Genomic_DNA"/>
</dbReference>
<evidence type="ECO:0000259" key="2">
    <source>
        <dbReference type="Pfam" id="PF01106"/>
    </source>
</evidence>
<dbReference type="GO" id="GO:0005506">
    <property type="term" value="F:iron ion binding"/>
    <property type="evidence" value="ECO:0007669"/>
    <property type="project" value="InterPro"/>
</dbReference>
<evidence type="ECO:0000256" key="1">
    <source>
        <dbReference type="SAM" id="MobiDB-lite"/>
    </source>
</evidence>
<name>A0A482YE29_9EURY</name>